<protein>
    <submittedName>
        <fullName evidence="2">Insertion element IS630 uncharacterized 39 kDa protein</fullName>
    </submittedName>
</protein>
<dbReference type="Gene3D" id="3.30.420.10">
    <property type="entry name" value="Ribonuclease H-like superfamily/Ribonuclease H"/>
    <property type="match status" value="1"/>
</dbReference>
<dbReference type="AlphaFoldDB" id="A0A0A9XRL8"/>
<evidence type="ECO:0000259" key="1">
    <source>
        <dbReference type="Pfam" id="PF13358"/>
    </source>
</evidence>
<dbReference type="InterPro" id="IPR012337">
    <property type="entry name" value="RNaseH-like_sf"/>
</dbReference>
<feature type="domain" description="Tc1-like transposase DDE" evidence="1">
    <location>
        <begin position="1"/>
        <end position="133"/>
    </location>
</feature>
<organism evidence="2">
    <name type="scientific">Lygus hesperus</name>
    <name type="common">Western plant bug</name>
    <dbReference type="NCBI Taxonomy" id="30085"/>
    <lineage>
        <taxon>Eukaryota</taxon>
        <taxon>Metazoa</taxon>
        <taxon>Ecdysozoa</taxon>
        <taxon>Arthropoda</taxon>
        <taxon>Hexapoda</taxon>
        <taxon>Insecta</taxon>
        <taxon>Pterygota</taxon>
        <taxon>Neoptera</taxon>
        <taxon>Paraneoptera</taxon>
        <taxon>Hemiptera</taxon>
        <taxon>Heteroptera</taxon>
        <taxon>Panheteroptera</taxon>
        <taxon>Cimicomorpha</taxon>
        <taxon>Miridae</taxon>
        <taxon>Mirini</taxon>
        <taxon>Lygus</taxon>
    </lineage>
</organism>
<proteinExistence type="predicted"/>
<accession>A0A0A9XRL8</accession>
<dbReference type="InterPro" id="IPR038717">
    <property type="entry name" value="Tc1-like_DDE_dom"/>
</dbReference>
<dbReference type="NCBIfam" id="NF033545">
    <property type="entry name" value="transpos_IS630"/>
    <property type="match status" value="1"/>
</dbReference>
<evidence type="ECO:0000313" key="2">
    <source>
        <dbReference type="EMBL" id="JAG23387.1"/>
    </source>
</evidence>
<dbReference type="InterPro" id="IPR036397">
    <property type="entry name" value="RNaseH_sf"/>
</dbReference>
<dbReference type="InterPro" id="IPR047655">
    <property type="entry name" value="Transpos_IS630-like"/>
</dbReference>
<reference evidence="2" key="2">
    <citation type="submission" date="2014-07" db="EMBL/GenBank/DDBJ databases">
        <authorList>
            <person name="Hull J."/>
        </authorList>
    </citation>
    <scope>NUCLEOTIDE SEQUENCE</scope>
</reference>
<dbReference type="PANTHER" id="PTHR46564:SF1">
    <property type="entry name" value="TRANSPOSASE"/>
    <property type="match status" value="1"/>
</dbReference>
<dbReference type="PANTHER" id="PTHR46564">
    <property type="entry name" value="TRANSPOSASE"/>
    <property type="match status" value="1"/>
</dbReference>
<dbReference type="Pfam" id="PF13358">
    <property type="entry name" value="DDE_3"/>
    <property type="match status" value="1"/>
</dbReference>
<gene>
    <name evidence="2" type="primary">YIS5_1</name>
    <name evidence="2" type="ORF">CM83_41362</name>
</gene>
<name>A0A0A9XRL8_LYGHE</name>
<sequence length="158" mass="18014">MIFIDEAGFNQHLRRSQARSRRNTRAVVTVPTVGGRNVSLILALNNRGVVHSKVIAQGTTNAELFVEFLAELRQKVPDPDNLIIMDNARIHKAAAVKRFIEEVRFQVHYLPPYSPMFNPVEKAFSKIKCHARNILSEPDENHILTQVIDKMRQNCNSN</sequence>
<dbReference type="GO" id="GO:0003676">
    <property type="term" value="F:nucleic acid binding"/>
    <property type="evidence" value="ECO:0007669"/>
    <property type="project" value="InterPro"/>
</dbReference>
<dbReference type="SUPFAM" id="SSF53098">
    <property type="entry name" value="Ribonuclease H-like"/>
    <property type="match status" value="1"/>
</dbReference>
<reference evidence="2" key="1">
    <citation type="journal article" date="2014" name="PLoS ONE">
        <title>Transcriptome-Based Identification of ABC Transporters in the Western Tarnished Plant Bug Lygus hesperus.</title>
        <authorList>
            <person name="Hull J.J."/>
            <person name="Chaney K."/>
            <person name="Geib S.M."/>
            <person name="Fabrick J.A."/>
            <person name="Brent C.S."/>
            <person name="Walsh D."/>
            <person name="Lavine L.C."/>
        </authorList>
    </citation>
    <scope>NUCLEOTIDE SEQUENCE</scope>
</reference>
<dbReference type="EMBL" id="GBHO01020217">
    <property type="protein sequence ID" value="JAG23387.1"/>
    <property type="molecule type" value="Transcribed_RNA"/>
</dbReference>